<comment type="caution">
    <text evidence="1">The sequence shown here is derived from an EMBL/GenBank/DDBJ whole genome shotgun (WGS) entry which is preliminary data.</text>
</comment>
<evidence type="ECO:0000313" key="2">
    <source>
        <dbReference type="Proteomes" id="UP000536534"/>
    </source>
</evidence>
<dbReference type="EMBL" id="JAAYYV010000068">
    <property type="protein sequence ID" value="NLF53292.1"/>
    <property type="molecule type" value="Genomic_DNA"/>
</dbReference>
<dbReference type="RefSeq" id="WP_158014412.1">
    <property type="nucleotide sequence ID" value="NZ_MBFM01000005.1"/>
</dbReference>
<protein>
    <submittedName>
        <fullName evidence="1">Uncharacterized protein</fullName>
    </submittedName>
</protein>
<dbReference type="AlphaFoldDB" id="A0A7X7R716"/>
<dbReference type="Proteomes" id="UP000536534">
    <property type="component" value="Unassembled WGS sequence"/>
</dbReference>
<accession>A0A7X7R716</accession>
<sequence length="85" mass="9688">MDIPRTSVRSIINDFLPCRSRREIWVNATYPQISGHCLLLYDLNKRKTEQQEPEAVNRPHIPPARIAMPHVEDVKKGSHGVASCV</sequence>
<name>A0A7X7R716_9RHOO</name>
<proteinExistence type="predicted"/>
<reference evidence="1 2" key="1">
    <citation type="journal article" date="2020" name="Biotechnol. Biofuels">
        <title>New insights from the biogas microbiome by comprehensive genome-resolved metagenomics of nearly 1600 species originating from multiple anaerobic digesters.</title>
        <authorList>
            <person name="Campanaro S."/>
            <person name="Treu L."/>
            <person name="Rodriguez-R L.M."/>
            <person name="Kovalovszki A."/>
            <person name="Ziels R.M."/>
            <person name="Maus I."/>
            <person name="Zhu X."/>
            <person name="Kougias P.G."/>
            <person name="Basile A."/>
            <person name="Luo G."/>
            <person name="Schluter A."/>
            <person name="Konstantinidis K.T."/>
            <person name="Angelidaki I."/>
        </authorList>
    </citation>
    <scope>NUCLEOTIDE SEQUENCE [LARGE SCALE GENOMIC DNA]</scope>
    <source>
        <strain evidence="1">AS06rmzACSIP_256</strain>
    </source>
</reference>
<evidence type="ECO:0000313" key="1">
    <source>
        <dbReference type="EMBL" id="NLF53292.1"/>
    </source>
</evidence>
<organism evidence="1 2">
    <name type="scientific">Thauera phenolivorans</name>
    <dbReference type="NCBI Taxonomy" id="1792543"/>
    <lineage>
        <taxon>Bacteria</taxon>
        <taxon>Pseudomonadati</taxon>
        <taxon>Pseudomonadota</taxon>
        <taxon>Betaproteobacteria</taxon>
        <taxon>Rhodocyclales</taxon>
        <taxon>Zoogloeaceae</taxon>
        <taxon>Thauera</taxon>
    </lineage>
</organism>
<gene>
    <name evidence="1" type="ORF">GX576_02580</name>
</gene>